<comment type="caution">
    <text evidence="12">The sequence shown here is derived from an EMBL/GenBank/DDBJ whole genome shotgun (WGS) entry which is preliminary data.</text>
</comment>
<dbReference type="GO" id="GO:0000156">
    <property type="term" value="F:phosphorelay response regulator activity"/>
    <property type="evidence" value="ECO:0007669"/>
    <property type="project" value="TreeGrafter"/>
</dbReference>
<accession>A0A133XLE2</accession>
<dbReference type="Proteomes" id="UP000070186">
    <property type="component" value="Unassembled WGS sequence"/>
</dbReference>
<gene>
    <name evidence="12" type="ORF">AT959_05305</name>
</gene>
<evidence type="ECO:0000313" key="13">
    <source>
        <dbReference type="Proteomes" id="UP000070186"/>
    </source>
</evidence>
<dbReference type="CDD" id="cd17620">
    <property type="entry name" value="REC_OmpR_KdpE-like"/>
    <property type="match status" value="1"/>
</dbReference>
<keyword evidence="4" id="KW-0902">Two-component regulatory system</keyword>
<dbReference type="PANTHER" id="PTHR48111:SF50">
    <property type="entry name" value="KDP OPERON TRANSCRIPTIONAL REGULATORY PROTEIN KDPE"/>
    <property type="match status" value="1"/>
</dbReference>
<organism evidence="12 13">
    <name type="scientific">Dechloromonas denitrificans</name>
    <dbReference type="NCBI Taxonomy" id="281362"/>
    <lineage>
        <taxon>Bacteria</taxon>
        <taxon>Pseudomonadati</taxon>
        <taxon>Pseudomonadota</taxon>
        <taxon>Betaproteobacteria</taxon>
        <taxon>Rhodocyclales</taxon>
        <taxon>Azonexaceae</taxon>
        <taxon>Dechloromonas</taxon>
    </lineage>
</organism>
<dbReference type="InterPro" id="IPR001789">
    <property type="entry name" value="Sig_transdc_resp-reg_receiver"/>
</dbReference>
<dbReference type="Gene3D" id="1.10.10.10">
    <property type="entry name" value="Winged helix-like DNA-binding domain superfamily/Winged helix DNA-binding domain"/>
    <property type="match status" value="1"/>
</dbReference>
<dbReference type="PANTHER" id="PTHR48111">
    <property type="entry name" value="REGULATOR OF RPOS"/>
    <property type="match status" value="1"/>
</dbReference>
<feature type="DNA-binding region" description="OmpR/PhoB-type" evidence="9">
    <location>
        <begin position="129"/>
        <end position="228"/>
    </location>
</feature>
<evidence type="ECO:0000256" key="5">
    <source>
        <dbReference type="ARBA" id="ARBA00023015"/>
    </source>
</evidence>
<dbReference type="Pfam" id="PF00072">
    <property type="entry name" value="Response_reg"/>
    <property type="match status" value="1"/>
</dbReference>
<evidence type="ECO:0000256" key="9">
    <source>
        <dbReference type="PROSITE-ProRule" id="PRU01091"/>
    </source>
</evidence>
<dbReference type="Gene3D" id="3.40.50.2300">
    <property type="match status" value="1"/>
</dbReference>
<dbReference type="SMART" id="SM00862">
    <property type="entry name" value="Trans_reg_C"/>
    <property type="match status" value="1"/>
</dbReference>
<keyword evidence="6 9" id="KW-0238">DNA-binding</keyword>
<keyword evidence="3 8" id="KW-0597">Phosphoprotein</keyword>
<keyword evidence="7" id="KW-0804">Transcription</keyword>
<dbReference type="GO" id="GO:0000987">
    <property type="term" value="F:cis-regulatory region sequence-specific DNA binding"/>
    <property type="evidence" value="ECO:0007669"/>
    <property type="project" value="UniProtKB-ARBA"/>
</dbReference>
<dbReference type="RefSeq" id="WP_066881339.1">
    <property type="nucleotide sequence ID" value="NZ_LODL01000010.1"/>
</dbReference>
<evidence type="ECO:0000259" key="11">
    <source>
        <dbReference type="PROSITE" id="PS51755"/>
    </source>
</evidence>
<evidence type="ECO:0000256" key="6">
    <source>
        <dbReference type="ARBA" id="ARBA00023125"/>
    </source>
</evidence>
<proteinExistence type="predicted"/>
<dbReference type="InterPro" id="IPR039420">
    <property type="entry name" value="WalR-like"/>
</dbReference>
<dbReference type="InterPro" id="IPR011006">
    <property type="entry name" value="CheY-like_superfamily"/>
</dbReference>
<feature type="domain" description="OmpR/PhoB-type" evidence="11">
    <location>
        <begin position="129"/>
        <end position="228"/>
    </location>
</feature>
<dbReference type="PROSITE" id="PS51755">
    <property type="entry name" value="OMPR_PHOB"/>
    <property type="match status" value="1"/>
</dbReference>
<protein>
    <submittedName>
        <fullName evidence="12">Two-component system response regulator</fullName>
    </submittedName>
</protein>
<evidence type="ECO:0000259" key="10">
    <source>
        <dbReference type="PROSITE" id="PS50110"/>
    </source>
</evidence>
<dbReference type="EMBL" id="LODL01000010">
    <property type="protein sequence ID" value="KXB31769.1"/>
    <property type="molecule type" value="Genomic_DNA"/>
</dbReference>
<dbReference type="PROSITE" id="PS50110">
    <property type="entry name" value="RESPONSE_REGULATORY"/>
    <property type="match status" value="1"/>
</dbReference>
<reference evidence="12 13" key="1">
    <citation type="submission" date="2015-12" db="EMBL/GenBank/DDBJ databases">
        <title>Nitrous oxide reduction kinetics distinguish bacteria harboring typical versus atypical NosZ.</title>
        <authorList>
            <person name="Yoon S."/>
            <person name="Nissen S."/>
            <person name="Park D."/>
            <person name="Sanford R.A."/>
            <person name="Loeffler F.E."/>
        </authorList>
    </citation>
    <scope>NUCLEOTIDE SEQUENCE [LARGE SCALE GENOMIC DNA]</scope>
    <source>
        <strain evidence="12 13">ATCC BAA-841</strain>
    </source>
</reference>
<dbReference type="Pfam" id="PF00486">
    <property type="entry name" value="Trans_reg_C"/>
    <property type="match status" value="1"/>
</dbReference>
<evidence type="ECO:0000313" key="12">
    <source>
        <dbReference type="EMBL" id="KXB31769.1"/>
    </source>
</evidence>
<dbReference type="GO" id="GO:0045893">
    <property type="term" value="P:positive regulation of DNA-templated transcription"/>
    <property type="evidence" value="ECO:0007669"/>
    <property type="project" value="UniProtKB-ARBA"/>
</dbReference>
<dbReference type="GO" id="GO:0005829">
    <property type="term" value="C:cytosol"/>
    <property type="evidence" value="ECO:0007669"/>
    <property type="project" value="TreeGrafter"/>
</dbReference>
<dbReference type="CDD" id="cd00383">
    <property type="entry name" value="trans_reg_C"/>
    <property type="match status" value="1"/>
</dbReference>
<keyword evidence="13" id="KW-1185">Reference proteome</keyword>
<dbReference type="GO" id="GO:0042802">
    <property type="term" value="F:identical protein binding"/>
    <property type="evidence" value="ECO:0007669"/>
    <property type="project" value="UniProtKB-ARBA"/>
</dbReference>
<evidence type="ECO:0000256" key="8">
    <source>
        <dbReference type="PROSITE-ProRule" id="PRU00169"/>
    </source>
</evidence>
<evidence type="ECO:0000256" key="3">
    <source>
        <dbReference type="ARBA" id="ARBA00022553"/>
    </source>
</evidence>
<comment type="subcellular location">
    <subcellularLocation>
        <location evidence="1">Cytoplasm</location>
    </subcellularLocation>
</comment>
<dbReference type="InterPro" id="IPR036388">
    <property type="entry name" value="WH-like_DNA-bd_sf"/>
</dbReference>
<evidence type="ECO:0000256" key="2">
    <source>
        <dbReference type="ARBA" id="ARBA00022490"/>
    </source>
</evidence>
<evidence type="ECO:0000256" key="7">
    <source>
        <dbReference type="ARBA" id="ARBA00023163"/>
    </source>
</evidence>
<dbReference type="STRING" id="281362.AT959_05305"/>
<evidence type="ECO:0000256" key="4">
    <source>
        <dbReference type="ARBA" id="ARBA00023012"/>
    </source>
</evidence>
<dbReference type="GO" id="GO:0032993">
    <property type="term" value="C:protein-DNA complex"/>
    <property type="evidence" value="ECO:0007669"/>
    <property type="project" value="TreeGrafter"/>
</dbReference>
<name>A0A133XLE2_9RHOO</name>
<sequence length="228" mass="25434">MDMETILIVEDEQQIREAVAMALQCEGFNVCEAGTASHAAVQAATRQPDLLVLDLGLPDRDGVDFVRDYRAWSTTPILVLSARSEEGSKVDALDAGADDYLTKPFGIAELLARVRALLRRRQPDQQASLPTLLFGDYLIDCVNRVVTRAGVAIHLTQIEYRLLAFLAANPGRVLTHRHLLSQVWGGQAVENHQYLRVYVGHLRQKIEDNPAQPRHILTEIGVGYRFQP</sequence>
<dbReference type="Gene3D" id="6.10.250.690">
    <property type="match status" value="1"/>
</dbReference>
<keyword evidence="5" id="KW-0805">Transcription regulation</keyword>
<dbReference type="SMART" id="SM00448">
    <property type="entry name" value="REC"/>
    <property type="match status" value="1"/>
</dbReference>
<dbReference type="FunFam" id="3.40.50.2300:FF:000021">
    <property type="entry name" value="Two-component system response regulator KdpE"/>
    <property type="match status" value="1"/>
</dbReference>
<keyword evidence="2" id="KW-0963">Cytoplasm</keyword>
<dbReference type="InterPro" id="IPR001867">
    <property type="entry name" value="OmpR/PhoB-type_DNA-bd"/>
</dbReference>
<dbReference type="AlphaFoldDB" id="A0A133XLE2"/>
<feature type="modified residue" description="4-aspartylphosphate" evidence="8">
    <location>
        <position position="54"/>
    </location>
</feature>
<evidence type="ECO:0000256" key="1">
    <source>
        <dbReference type="ARBA" id="ARBA00004496"/>
    </source>
</evidence>
<dbReference type="SUPFAM" id="SSF52172">
    <property type="entry name" value="CheY-like"/>
    <property type="match status" value="1"/>
</dbReference>
<feature type="domain" description="Response regulatory" evidence="10">
    <location>
        <begin position="5"/>
        <end position="118"/>
    </location>
</feature>